<reference evidence="2 3" key="1">
    <citation type="submission" date="2018-11" db="EMBL/GenBank/DDBJ databases">
        <title>The first complete genome of Serratia liquefaciens isolated from metalophyte plant revel distinctness adaptive mechanisms in an extreme habitat.</title>
        <authorList>
            <person name="Caneschi W.L."/>
            <person name="Sanchez A.B."/>
            <person name="Felestrino E.B."/>
            <person name="Assis R.A.B."/>
            <person name="Lemes C.G.C."/>
            <person name="Cordeiro I.F."/>
            <person name="Fonseca N.P."/>
            <person name="Villa M."/>
            <person name="Vieira I.T."/>
            <person name="Moraes L.A."/>
            <person name="Kamino L.H.Y."/>
            <person name="do Carmo F."/>
            <person name="Garcia C.M."/>
            <person name="Almeida N.F."/>
            <person name="Silva R.S."/>
            <person name="Ferro J.A."/>
            <person name="Ferro M.I.T."/>
            <person name="Varani A.M."/>
            <person name="Ferreira R.M."/>
            <person name="dos Santos V.L."/>
            <person name="Silva U.C."/>
            <person name="Setubal J.C."/>
            <person name="Moreira L.M."/>
        </authorList>
    </citation>
    <scope>NUCLEOTIDE SEQUENCE [LARGE SCALE GENOMIC DNA]</scope>
    <source>
        <strain evidence="2 3">FG3</strain>
    </source>
</reference>
<accession>A0A515CT05</accession>
<name>A0A515CT05_SERLI</name>
<gene>
    <name evidence="2" type="ORF">EGO53_05700</name>
</gene>
<protein>
    <submittedName>
        <fullName evidence="2">DUF1073 domain-containing protein</fullName>
    </submittedName>
</protein>
<dbReference type="Proteomes" id="UP000317572">
    <property type="component" value="Chromosome"/>
</dbReference>
<dbReference type="RefSeq" id="WP_142814889.1">
    <property type="nucleotide sequence ID" value="NZ_CP033893.1"/>
</dbReference>
<dbReference type="InterPro" id="IPR024459">
    <property type="entry name" value="Acb1-like_N"/>
</dbReference>
<proteinExistence type="predicted"/>
<dbReference type="AlphaFoldDB" id="A0A515CT05"/>
<evidence type="ECO:0000313" key="3">
    <source>
        <dbReference type="Proteomes" id="UP000317572"/>
    </source>
</evidence>
<dbReference type="Pfam" id="PF06381">
    <property type="entry name" value="Phage_portal_3"/>
    <property type="match status" value="1"/>
</dbReference>
<dbReference type="EMBL" id="CP033893">
    <property type="protein sequence ID" value="QDL31304.1"/>
    <property type="molecule type" value="Genomic_DNA"/>
</dbReference>
<evidence type="ECO:0000313" key="2">
    <source>
        <dbReference type="EMBL" id="QDL31304.1"/>
    </source>
</evidence>
<feature type="domain" description="Anti-CBASS protein Acb1-like N-terminal" evidence="1">
    <location>
        <begin position="59"/>
        <end position="408"/>
    </location>
</feature>
<dbReference type="NCBIfam" id="TIGR01555">
    <property type="entry name" value="phge_rel_HI1409"/>
    <property type="match status" value="1"/>
</dbReference>
<evidence type="ECO:0000259" key="1">
    <source>
        <dbReference type="Pfam" id="PF06381"/>
    </source>
</evidence>
<organism evidence="2 3">
    <name type="scientific">Serratia liquefaciens</name>
    <dbReference type="NCBI Taxonomy" id="614"/>
    <lineage>
        <taxon>Bacteria</taxon>
        <taxon>Pseudomonadati</taxon>
        <taxon>Pseudomonadota</taxon>
        <taxon>Gammaproteobacteria</taxon>
        <taxon>Enterobacterales</taxon>
        <taxon>Yersiniaceae</taxon>
        <taxon>Serratia</taxon>
    </lineage>
</organism>
<dbReference type="InterPro" id="IPR006445">
    <property type="entry name" value="Phage-assoc_HI1409"/>
</dbReference>
<sequence>MSRKSRARGKAQNKAVSHRTVDGYENLTARLGIQTPNLSSDGTYFPNFTSRNRTLLEFAYRSSWLIGAAVDTIADDMTKKGVNITTQMEPEAKGRLEGRWEELALWDALNDTIKWSRLYGGALGVIMIDGQDMSTPLRMETIGRDAFKGVLPLDRWMLNQTITEVITDLGPDLGKPKYYEVVGTSQGIPGWKIHHSRVIRMDGIGLPYQQAYTENGWGMSVVERIYDRLLAYDSSSTGAAQLIHKAHLRTYSIERLREILGLGGELEAGLMKHLDMIRLFQSIEGMTIMDSKDKFETHSYSFSGLSDVLAQFAQQISGASGIPLVRLFGQSPAGFSTGDTDLANYYDNVGTLQVRRLRRPIRRLFEVLHRSEFGTALPDDFAFEFNPLWQMSETDRATVALNTVDALNKAVEGDLMPLHVARAELRDSAKVTGIGSNISDEDIEDAKDIDPPTLGDIDPADLEAAGKGLRGTATKDSASRGRHRQWYVRWFGSIGNGR</sequence>